<keyword evidence="3" id="KW-1185">Reference proteome</keyword>
<gene>
    <name evidence="2" type="ORF">RFI_36178</name>
</gene>
<comment type="caution">
    <text evidence="2">The sequence shown here is derived from an EMBL/GenBank/DDBJ whole genome shotgun (WGS) entry which is preliminary data.</text>
</comment>
<reference evidence="2 3" key="1">
    <citation type="journal article" date="2013" name="Curr. Biol.">
        <title>The Genome of the Foraminiferan Reticulomyxa filosa.</title>
        <authorList>
            <person name="Glockner G."/>
            <person name="Hulsmann N."/>
            <person name="Schleicher M."/>
            <person name="Noegel A.A."/>
            <person name="Eichinger L."/>
            <person name="Gallinger C."/>
            <person name="Pawlowski J."/>
            <person name="Sierra R."/>
            <person name="Euteneuer U."/>
            <person name="Pillet L."/>
            <person name="Moustafa A."/>
            <person name="Platzer M."/>
            <person name="Groth M."/>
            <person name="Szafranski K."/>
            <person name="Schliwa M."/>
        </authorList>
    </citation>
    <scope>NUCLEOTIDE SEQUENCE [LARGE SCALE GENOMIC DNA]</scope>
</reference>
<name>X6LJE4_RETFI</name>
<evidence type="ECO:0000313" key="2">
    <source>
        <dbReference type="EMBL" id="ETO01262.1"/>
    </source>
</evidence>
<evidence type="ECO:0000313" key="3">
    <source>
        <dbReference type="Proteomes" id="UP000023152"/>
    </source>
</evidence>
<organism evidence="2 3">
    <name type="scientific">Reticulomyxa filosa</name>
    <dbReference type="NCBI Taxonomy" id="46433"/>
    <lineage>
        <taxon>Eukaryota</taxon>
        <taxon>Sar</taxon>
        <taxon>Rhizaria</taxon>
        <taxon>Retaria</taxon>
        <taxon>Foraminifera</taxon>
        <taxon>Monothalamids</taxon>
        <taxon>Reticulomyxidae</taxon>
        <taxon>Reticulomyxa</taxon>
    </lineage>
</organism>
<dbReference type="Proteomes" id="UP000023152">
    <property type="component" value="Unassembled WGS sequence"/>
</dbReference>
<proteinExistence type="predicted"/>
<dbReference type="AlphaFoldDB" id="X6LJE4"/>
<dbReference type="EMBL" id="ASPP01038782">
    <property type="protein sequence ID" value="ETO01262.1"/>
    <property type="molecule type" value="Genomic_DNA"/>
</dbReference>
<protein>
    <submittedName>
        <fullName evidence="2">Kinesin family member 12</fullName>
    </submittedName>
</protein>
<feature type="region of interest" description="Disordered" evidence="1">
    <location>
        <begin position="32"/>
        <end position="81"/>
    </location>
</feature>
<evidence type="ECO:0000256" key="1">
    <source>
        <dbReference type="SAM" id="MobiDB-lite"/>
    </source>
</evidence>
<sequence>MIMKKFEELEKLEKAKHEVECRIFLIQQEKRPSGLNKIEASDEEMEKEKENTKEHAKEQEQGQGQEREQDREKEKEAKTSVLTEEDMAKLFRQTSSYTVQSVLNNNTLFYPKPARSEESEDDTNTDEDVIQHFQRAAGFNMSENDSELSLLNIFAGHY</sequence>
<accession>X6LJE4</accession>
<feature type="compositionally biased region" description="Basic and acidic residues" evidence="1">
    <location>
        <begin position="46"/>
        <end position="78"/>
    </location>
</feature>